<name>A0A673ZND5_SALTR</name>
<dbReference type="PANTHER" id="PTHR47595">
    <property type="entry name" value="HEAT SHOCK 70 KDA PROTEIN 14"/>
    <property type="match status" value="1"/>
</dbReference>
<dbReference type="Gene3D" id="1.10.10.60">
    <property type="entry name" value="Homeodomain-like"/>
    <property type="match status" value="1"/>
</dbReference>
<evidence type="ECO:0000313" key="3">
    <source>
        <dbReference type="Proteomes" id="UP000472277"/>
    </source>
</evidence>
<dbReference type="AlphaFoldDB" id="A0A673ZND5"/>
<evidence type="ECO:0000313" key="2">
    <source>
        <dbReference type="Ensembl" id="ENSSTUP00000048799.1"/>
    </source>
</evidence>
<protein>
    <recommendedName>
        <fullName evidence="1">Myb/SANT-like DNA-binding domain-containing protein</fullName>
    </recommendedName>
</protein>
<keyword evidence="3" id="KW-1185">Reference proteome</keyword>
<dbReference type="OMA" id="ERGKHWT"/>
<dbReference type="Proteomes" id="UP000472277">
    <property type="component" value="Chromosome 34"/>
</dbReference>
<organism evidence="2 3">
    <name type="scientific">Salmo trutta</name>
    <name type="common">Brown trout</name>
    <dbReference type="NCBI Taxonomy" id="8032"/>
    <lineage>
        <taxon>Eukaryota</taxon>
        <taxon>Metazoa</taxon>
        <taxon>Chordata</taxon>
        <taxon>Craniata</taxon>
        <taxon>Vertebrata</taxon>
        <taxon>Euteleostomi</taxon>
        <taxon>Actinopterygii</taxon>
        <taxon>Neopterygii</taxon>
        <taxon>Teleostei</taxon>
        <taxon>Protacanthopterygii</taxon>
        <taxon>Salmoniformes</taxon>
        <taxon>Salmonidae</taxon>
        <taxon>Salmoninae</taxon>
        <taxon>Salmo</taxon>
    </lineage>
</organism>
<dbReference type="InterPro" id="IPR044822">
    <property type="entry name" value="Myb_DNA-bind_4"/>
</dbReference>
<feature type="domain" description="Myb/SANT-like DNA-binding" evidence="1">
    <location>
        <begin position="9"/>
        <end position="92"/>
    </location>
</feature>
<dbReference type="GeneTree" id="ENSGT01050000246012"/>
<sequence length="150" mass="17720">LEGDDVGWTWSPEETKALISVWSNEQILQKMEQTYRNKHVYSEISERLKDLGVKRTWKQCQNKMKALKWRYRETLRNPSSSRPCPFFSELHEFLAAMPDMPESKETDDEEDNGKQIEMSSFQCHTIHVKRSDVIGRKTNWCKKKKNGLPV</sequence>
<proteinExistence type="predicted"/>
<dbReference type="FunFam" id="1.10.10.60:FF:000032">
    <property type="entry name" value="Zinc finger and SCAN domain-containing 20"/>
    <property type="match status" value="1"/>
</dbReference>
<evidence type="ECO:0000259" key="1">
    <source>
        <dbReference type="Pfam" id="PF13837"/>
    </source>
</evidence>
<dbReference type="Ensembl" id="ENSSTUT00000050897.1">
    <property type="protein sequence ID" value="ENSSTUP00000048799.1"/>
    <property type="gene ID" value="ENSSTUG00000020529.1"/>
</dbReference>
<accession>A0A673ZND5</accession>
<dbReference type="InParanoid" id="A0A673ZND5"/>
<dbReference type="Pfam" id="PF13837">
    <property type="entry name" value="Myb_DNA-bind_4"/>
    <property type="match status" value="1"/>
</dbReference>
<reference evidence="2" key="2">
    <citation type="submission" date="2025-09" db="UniProtKB">
        <authorList>
            <consortium name="Ensembl"/>
        </authorList>
    </citation>
    <scope>IDENTIFICATION</scope>
</reference>
<reference evidence="2" key="1">
    <citation type="submission" date="2025-08" db="UniProtKB">
        <authorList>
            <consortium name="Ensembl"/>
        </authorList>
    </citation>
    <scope>IDENTIFICATION</scope>
</reference>
<dbReference type="PANTHER" id="PTHR47595:SF1">
    <property type="entry name" value="MYB_SANT-LIKE DNA-BINDING DOMAIN-CONTAINING PROTEIN"/>
    <property type="match status" value="1"/>
</dbReference>